<evidence type="ECO:0000256" key="1">
    <source>
        <dbReference type="SAM" id="MobiDB-lite"/>
    </source>
</evidence>
<evidence type="ECO:0000313" key="3">
    <source>
        <dbReference type="Proteomes" id="UP000886520"/>
    </source>
</evidence>
<accession>A0A9D4UIR7</accession>
<evidence type="ECO:0000313" key="2">
    <source>
        <dbReference type="EMBL" id="KAI5068462.1"/>
    </source>
</evidence>
<feature type="compositionally biased region" description="Basic residues" evidence="1">
    <location>
        <begin position="127"/>
        <end position="156"/>
    </location>
</feature>
<comment type="caution">
    <text evidence="2">The sequence shown here is derived from an EMBL/GenBank/DDBJ whole genome shotgun (WGS) entry which is preliminary data.</text>
</comment>
<reference evidence="2" key="1">
    <citation type="submission" date="2021-01" db="EMBL/GenBank/DDBJ databases">
        <title>Adiantum capillus-veneris genome.</title>
        <authorList>
            <person name="Fang Y."/>
            <person name="Liao Q."/>
        </authorList>
    </citation>
    <scope>NUCLEOTIDE SEQUENCE</scope>
    <source>
        <strain evidence="2">H3</strain>
        <tissue evidence="2">Leaf</tissue>
    </source>
</reference>
<feature type="region of interest" description="Disordered" evidence="1">
    <location>
        <begin position="125"/>
        <end position="251"/>
    </location>
</feature>
<proteinExistence type="predicted"/>
<name>A0A9D4UIR7_ADICA</name>
<dbReference type="OrthoDB" id="2008105at2759"/>
<protein>
    <submittedName>
        <fullName evidence="2">Uncharacterized protein</fullName>
    </submittedName>
</protein>
<feature type="compositionally biased region" description="Low complexity" evidence="1">
    <location>
        <begin position="186"/>
        <end position="195"/>
    </location>
</feature>
<sequence>MEGECNARGELYIERGTPLGIRFYEGGGDGIHRRRRKEAGEVGTLSIYHRACPAEAARGGVPLAASSGHHVKLGRETGAQRRHPPHLKDRSYHDIEQQKQPASAHQMELDVKYSHLDQKWQMWPASAKHRPSHHNKSIHPPSHHKHVEKQLPHHIHKDLLHPEYPDQQQNPQFMQKSPVHWSQGFSSSSSNLSNLPLVKRTAEGSAISAPGDDATSHAMTPSTSGSHTHPGLRKRHSPAPSRHELLQQKRRKAREAMDAICQTVFFDDAYSTIRDFLELINYCKPSRTASTPFSSDRLSLSSSCTSAASSIGEGGLAVITETGTGNTGELQRCLPTADVGALDWSQIAVARMQFDWCAHGADVLAAGYHPDAQLRFDDWLQPTVHKVLTFCLLSCPASSDCALQFRPGKHGKLTVQLPALRPLTITVTEV</sequence>
<feature type="compositionally biased region" description="Polar residues" evidence="1">
    <location>
        <begin position="217"/>
        <end position="227"/>
    </location>
</feature>
<organism evidence="2 3">
    <name type="scientific">Adiantum capillus-veneris</name>
    <name type="common">Maidenhair fern</name>
    <dbReference type="NCBI Taxonomy" id="13818"/>
    <lineage>
        <taxon>Eukaryota</taxon>
        <taxon>Viridiplantae</taxon>
        <taxon>Streptophyta</taxon>
        <taxon>Embryophyta</taxon>
        <taxon>Tracheophyta</taxon>
        <taxon>Polypodiopsida</taxon>
        <taxon>Polypodiidae</taxon>
        <taxon>Polypodiales</taxon>
        <taxon>Pteridineae</taxon>
        <taxon>Pteridaceae</taxon>
        <taxon>Vittarioideae</taxon>
        <taxon>Adiantum</taxon>
    </lineage>
</organism>
<keyword evidence="3" id="KW-1185">Reference proteome</keyword>
<feature type="compositionally biased region" description="Polar residues" evidence="1">
    <location>
        <begin position="166"/>
        <end position="175"/>
    </location>
</feature>
<dbReference type="AlphaFoldDB" id="A0A9D4UIR7"/>
<gene>
    <name evidence="2" type="ORF">GOP47_0016807</name>
</gene>
<dbReference type="EMBL" id="JABFUD020000016">
    <property type="protein sequence ID" value="KAI5068462.1"/>
    <property type="molecule type" value="Genomic_DNA"/>
</dbReference>
<dbReference type="Proteomes" id="UP000886520">
    <property type="component" value="Chromosome 16"/>
</dbReference>